<dbReference type="STRING" id="1798507.A3A34_02555"/>
<accession>A0A1F6EII1</accession>
<dbReference type="Gene3D" id="1.10.287.1080">
    <property type="entry name" value="MazG-like"/>
    <property type="match status" value="1"/>
</dbReference>
<reference evidence="1 2" key="1">
    <citation type="journal article" date="2016" name="Nat. Commun.">
        <title>Thousands of microbial genomes shed light on interconnected biogeochemical processes in an aquifer system.</title>
        <authorList>
            <person name="Anantharaman K."/>
            <person name="Brown C.T."/>
            <person name="Hug L.A."/>
            <person name="Sharon I."/>
            <person name="Castelle C.J."/>
            <person name="Probst A.J."/>
            <person name="Thomas B.C."/>
            <person name="Singh A."/>
            <person name="Wilkins M.J."/>
            <person name="Karaoz U."/>
            <person name="Brodie E.L."/>
            <person name="Williams K.H."/>
            <person name="Hubbard S.S."/>
            <person name="Banfield J.F."/>
        </authorList>
    </citation>
    <scope>NUCLEOTIDE SEQUENCE [LARGE SCALE GENOMIC DNA]</scope>
</reference>
<dbReference type="SUPFAM" id="SSF101386">
    <property type="entry name" value="all-alpha NTP pyrophosphatases"/>
    <property type="match status" value="1"/>
</dbReference>
<evidence type="ECO:0008006" key="3">
    <source>
        <dbReference type="Google" id="ProtNLM"/>
    </source>
</evidence>
<organism evidence="1 2">
    <name type="scientific">Candidatus Kaiserbacteria bacterium RIFCSPLOWO2_01_FULL_50_24</name>
    <dbReference type="NCBI Taxonomy" id="1798507"/>
    <lineage>
        <taxon>Bacteria</taxon>
        <taxon>Candidatus Kaiseribacteriota</taxon>
    </lineage>
</organism>
<dbReference type="EMBL" id="MFLU01000019">
    <property type="protein sequence ID" value="OGG73454.1"/>
    <property type="molecule type" value="Genomic_DNA"/>
</dbReference>
<dbReference type="AlphaFoldDB" id="A0A1F6EII1"/>
<evidence type="ECO:0000313" key="1">
    <source>
        <dbReference type="EMBL" id="OGG73454.1"/>
    </source>
</evidence>
<evidence type="ECO:0000313" key="2">
    <source>
        <dbReference type="Proteomes" id="UP000178587"/>
    </source>
</evidence>
<proteinExistence type="predicted"/>
<protein>
    <recommendedName>
        <fullName evidence="3">NTP pyrophosphohydrolase MazG putative catalytic core domain-containing protein</fullName>
    </recommendedName>
</protein>
<gene>
    <name evidence="1" type="ORF">A3A34_02555</name>
</gene>
<dbReference type="Proteomes" id="UP000178587">
    <property type="component" value="Unassembled WGS sequence"/>
</dbReference>
<name>A0A1F6EII1_9BACT</name>
<comment type="caution">
    <text evidence="1">The sequence shown here is derived from an EMBL/GenBank/DDBJ whole genome shotgun (WGS) entry which is preliminary data.</text>
</comment>
<sequence length="236" mass="26435">MAVKTLADLMEHLSRVFGRRHRLYLPNVADRTFALLCAVDNVQDGVRKGASKRDLSAALAEAVARTLCCVESYGDIPFVEALAAKYPLNKCIYCHKRPCECTERRAHHILVKPNKVQSSWSLKQWCGSFRATYGKKNKERGAYYCLTRLFGEVAEFVALQMPGADNGSSSEILERDIAFELADIFAWTIAVANVLDIDLEAAVLKRYGKGCSVCKKAVCACTHFDMHRALWHVKKT</sequence>